<evidence type="ECO:0000313" key="3">
    <source>
        <dbReference type="Proteomes" id="UP000289738"/>
    </source>
</evidence>
<accession>A0A445B315</accession>
<evidence type="ECO:0000256" key="1">
    <source>
        <dbReference type="RuleBase" id="RU367018"/>
    </source>
</evidence>
<dbReference type="EMBL" id="SDMP01000010">
    <property type="protein sequence ID" value="RYR33073.1"/>
    <property type="molecule type" value="Genomic_DNA"/>
</dbReference>
<dbReference type="GO" id="GO:0008270">
    <property type="term" value="F:zinc ion binding"/>
    <property type="evidence" value="ECO:0007669"/>
    <property type="project" value="UniProtKB-UniRule"/>
</dbReference>
<dbReference type="Proteomes" id="UP000289738">
    <property type="component" value="Chromosome A10"/>
</dbReference>
<dbReference type="GO" id="GO:0006355">
    <property type="term" value="P:regulation of DNA-templated transcription"/>
    <property type="evidence" value="ECO:0007669"/>
    <property type="project" value="UniProtKB-UniRule"/>
</dbReference>
<keyword evidence="1" id="KW-0479">Metal-binding</keyword>
<gene>
    <name evidence="2" type="ORF">Ahy_A10g047629</name>
</gene>
<proteinExistence type="inferred from homology"/>
<keyword evidence="1" id="KW-0862">Zinc</keyword>
<keyword evidence="3" id="KW-1185">Reference proteome</keyword>
<comment type="subcellular location">
    <subcellularLocation>
        <location evidence="1">Nucleus</location>
    </subcellularLocation>
</comment>
<dbReference type="AlphaFoldDB" id="A0A445B315"/>
<keyword evidence="1" id="KW-0539">Nucleus</keyword>
<dbReference type="GO" id="GO:0005634">
    <property type="term" value="C:nucleus"/>
    <property type="evidence" value="ECO:0007669"/>
    <property type="project" value="UniProtKB-SubCell"/>
</dbReference>
<name>A0A445B315_ARAHY</name>
<sequence>MKKDVRNYFSRKICNVMEEMDVREMLKYFTGMKDMNSDFYFDVEVDQNKCLKTIFWADARSKAVYEYFGDVVLKRYILEHWSKLVKRRHNDIKDSHDPSLLNPKTERFDDLYSNLNNVAQFATQSKETSDILHRYLDMAMAECQKHVGNSLSNANELDNLLTLEDGDKYSGKDALSIFVRGCTINIQDIESPPYMHVH</sequence>
<dbReference type="PANTHER" id="PTHR31669">
    <property type="entry name" value="PROTEIN FAR1-RELATED SEQUENCE 10-RELATED"/>
    <property type="match status" value="1"/>
</dbReference>
<evidence type="ECO:0000313" key="2">
    <source>
        <dbReference type="EMBL" id="RYR33073.1"/>
    </source>
</evidence>
<comment type="function">
    <text evidence="1">Putative transcription activator involved in regulating light control of development.</text>
</comment>
<protein>
    <recommendedName>
        <fullName evidence="1">Protein FAR1-RELATED SEQUENCE</fullName>
    </recommendedName>
</protein>
<dbReference type="InterPro" id="IPR031052">
    <property type="entry name" value="FHY3/FAR1"/>
</dbReference>
<keyword evidence="1" id="KW-0863">Zinc-finger</keyword>
<comment type="similarity">
    <text evidence="1">Belongs to the FHY3/FAR1 family.</text>
</comment>
<organism evidence="2 3">
    <name type="scientific">Arachis hypogaea</name>
    <name type="common">Peanut</name>
    <dbReference type="NCBI Taxonomy" id="3818"/>
    <lineage>
        <taxon>Eukaryota</taxon>
        <taxon>Viridiplantae</taxon>
        <taxon>Streptophyta</taxon>
        <taxon>Embryophyta</taxon>
        <taxon>Tracheophyta</taxon>
        <taxon>Spermatophyta</taxon>
        <taxon>Magnoliopsida</taxon>
        <taxon>eudicotyledons</taxon>
        <taxon>Gunneridae</taxon>
        <taxon>Pentapetalae</taxon>
        <taxon>rosids</taxon>
        <taxon>fabids</taxon>
        <taxon>Fabales</taxon>
        <taxon>Fabaceae</taxon>
        <taxon>Papilionoideae</taxon>
        <taxon>50 kb inversion clade</taxon>
        <taxon>dalbergioids sensu lato</taxon>
        <taxon>Dalbergieae</taxon>
        <taxon>Pterocarpus clade</taxon>
        <taxon>Arachis</taxon>
    </lineage>
</organism>
<comment type="caution">
    <text evidence="2">The sequence shown here is derived from an EMBL/GenBank/DDBJ whole genome shotgun (WGS) entry which is preliminary data.</text>
</comment>
<reference evidence="2 3" key="1">
    <citation type="submission" date="2019-01" db="EMBL/GenBank/DDBJ databases">
        <title>Sequencing of cultivated peanut Arachis hypogaea provides insights into genome evolution and oil improvement.</title>
        <authorList>
            <person name="Chen X."/>
        </authorList>
    </citation>
    <scope>NUCLEOTIDE SEQUENCE [LARGE SCALE GENOMIC DNA]</scope>
    <source>
        <strain evidence="3">cv. Fuhuasheng</strain>
        <tissue evidence="2">Leaves</tissue>
    </source>
</reference>
<dbReference type="PANTHER" id="PTHR31669:SF251">
    <property type="entry name" value="PROTEIN FAR1-RELATED SEQUENCE"/>
    <property type="match status" value="1"/>
</dbReference>